<dbReference type="Pfam" id="PF07676">
    <property type="entry name" value="PD40"/>
    <property type="match status" value="1"/>
</dbReference>
<dbReference type="EMBL" id="RWGY01000219">
    <property type="protein sequence ID" value="TVU03139.1"/>
    <property type="molecule type" value="Genomic_DNA"/>
</dbReference>
<dbReference type="PANTHER" id="PTHR11731:SF193">
    <property type="entry name" value="DIPEPTIDYL PEPTIDASE 9"/>
    <property type="match status" value="1"/>
</dbReference>
<dbReference type="AlphaFoldDB" id="A0A5J9SVY5"/>
<proteinExistence type="predicted"/>
<name>A0A5J9SVY5_9POAL</name>
<dbReference type="Proteomes" id="UP000324897">
    <property type="component" value="Unassembled WGS sequence"/>
</dbReference>
<feature type="domain" description="Peptidase S9 prolyl oligopeptidase catalytic" evidence="2">
    <location>
        <begin position="580"/>
        <end position="779"/>
    </location>
</feature>
<dbReference type="OrthoDB" id="16520at2759"/>
<dbReference type="SUPFAM" id="SSF82171">
    <property type="entry name" value="DPP6 N-terminal domain-like"/>
    <property type="match status" value="1"/>
</dbReference>
<protein>
    <recommendedName>
        <fullName evidence="6">Peptidase S9 prolyl oligopeptidase catalytic domain-containing protein</fullName>
    </recommendedName>
</protein>
<feature type="domain" description="Dipeptidylpeptidase IV N-terminal" evidence="3">
    <location>
        <begin position="167"/>
        <end position="494"/>
    </location>
</feature>
<dbReference type="InterPro" id="IPR001375">
    <property type="entry name" value="Peptidase_S9_cat"/>
</dbReference>
<gene>
    <name evidence="4" type="ORF">EJB05_51331</name>
</gene>
<keyword evidence="5" id="KW-1185">Reference proteome</keyword>
<dbReference type="InterPro" id="IPR029058">
    <property type="entry name" value="AB_hydrolase_fold"/>
</dbReference>
<dbReference type="InterPro" id="IPR050278">
    <property type="entry name" value="Serine_Prot_S9B/DPPIV"/>
</dbReference>
<dbReference type="GO" id="GO:0006508">
    <property type="term" value="P:proteolysis"/>
    <property type="evidence" value="ECO:0007669"/>
    <property type="project" value="InterPro"/>
</dbReference>
<evidence type="ECO:0000256" key="1">
    <source>
        <dbReference type="SAM" id="MobiDB-lite"/>
    </source>
</evidence>
<dbReference type="GO" id="GO:0008239">
    <property type="term" value="F:dipeptidyl-peptidase activity"/>
    <property type="evidence" value="ECO:0007669"/>
    <property type="project" value="TreeGrafter"/>
</dbReference>
<dbReference type="Gene3D" id="3.40.50.1820">
    <property type="entry name" value="alpha/beta hydrolase"/>
    <property type="match status" value="1"/>
</dbReference>
<evidence type="ECO:0000259" key="3">
    <source>
        <dbReference type="Pfam" id="PF00930"/>
    </source>
</evidence>
<dbReference type="Pfam" id="PF00326">
    <property type="entry name" value="Peptidase_S9"/>
    <property type="match status" value="1"/>
</dbReference>
<dbReference type="InterPro" id="IPR002469">
    <property type="entry name" value="Peptidase_S9B_N"/>
</dbReference>
<comment type="caution">
    <text evidence="4">The sequence shown here is derived from an EMBL/GenBank/DDBJ whole genome shotgun (WGS) entry which is preliminary data.</text>
</comment>
<organism evidence="4 5">
    <name type="scientific">Eragrostis curvula</name>
    <name type="common">weeping love grass</name>
    <dbReference type="NCBI Taxonomy" id="38414"/>
    <lineage>
        <taxon>Eukaryota</taxon>
        <taxon>Viridiplantae</taxon>
        <taxon>Streptophyta</taxon>
        <taxon>Embryophyta</taxon>
        <taxon>Tracheophyta</taxon>
        <taxon>Spermatophyta</taxon>
        <taxon>Magnoliopsida</taxon>
        <taxon>Liliopsida</taxon>
        <taxon>Poales</taxon>
        <taxon>Poaceae</taxon>
        <taxon>PACMAD clade</taxon>
        <taxon>Chloridoideae</taxon>
        <taxon>Eragrostideae</taxon>
        <taxon>Eragrostidinae</taxon>
        <taxon>Eragrostis</taxon>
    </lineage>
</organism>
<feature type="region of interest" description="Disordered" evidence="1">
    <location>
        <begin position="1"/>
        <end position="32"/>
    </location>
</feature>
<feature type="non-terminal residue" evidence="4">
    <location>
        <position position="1"/>
    </location>
</feature>
<dbReference type="GO" id="GO:0008236">
    <property type="term" value="F:serine-type peptidase activity"/>
    <property type="evidence" value="ECO:0007669"/>
    <property type="project" value="InterPro"/>
</dbReference>
<dbReference type="Pfam" id="PF00930">
    <property type="entry name" value="DPPIV_N"/>
    <property type="match status" value="1"/>
</dbReference>
<dbReference type="SUPFAM" id="SSF53474">
    <property type="entry name" value="alpha/beta-Hydrolases"/>
    <property type="match status" value="1"/>
</dbReference>
<reference evidence="4 5" key="1">
    <citation type="journal article" date="2019" name="Sci. Rep.">
        <title>A high-quality genome of Eragrostis curvula grass provides insights into Poaceae evolution and supports new strategies to enhance forage quality.</title>
        <authorList>
            <person name="Carballo J."/>
            <person name="Santos B.A.C.M."/>
            <person name="Zappacosta D."/>
            <person name="Garbus I."/>
            <person name="Selva J.P."/>
            <person name="Gallo C.A."/>
            <person name="Diaz A."/>
            <person name="Albertini E."/>
            <person name="Caccamo M."/>
            <person name="Echenique V."/>
        </authorList>
    </citation>
    <scope>NUCLEOTIDE SEQUENCE [LARGE SCALE GENOMIC DNA]</scope>
    <source>
        <strain evidence="5">cv. Victoria</strain>
        <tissue evidence="4">Leaf</tissue>
    </source>
</reference>
<evidence type="ECO:0008006" key="6">
    <source>
        <dbReference type="Google" id="ProtNLM"/>
    </source>
</evidence>
<evidence type="ECO:0000259" key="2">
    <source>
        <dbReference type="Pfam" id="PF00326"/>
    </source>
</evidence>
<dbReference type="PANTHER" id="PTHR11731">
    <property type="entry name" value="PROTEASE FAMILY S9B,C DIPEPTIDYL-PEPTIDASE IV-RELATED"/>
    <property type="match status" value="1"/>
</dbReference>
<evidence type="ECO:0000313" key="4">
    <source>
        <dbReference type="EMBL" id="TVU03139.1"/>
    </source>
</evidence>
<evidence type="ECO:0000313" key="5">
    <source>
        <dbReference type="Proteomes" id="UP000324897"/>
    </source>
</evidence>
<dbReference type="InterPro" id="IPR011659">
    <property type="entry name" value="WD40"/>
</dbReference>
<sequence length="779" mass="87243">MQSQGLGRPAEVCGKKRRLESMKPVSTGEEKVAGNGGLPLAVEDIVRHPVPGYEAPTGISFSPDGQRIAFLFSPDGTLHRQVFVLDTVDWKQGLLFAAPDGDGLEEGNISADERLRRERSRERGLGVTYYEWCSGSAGGRDGIVVPLPSGVYFQDFCGSEPEVKLRSTPSSPIIDPHLSPNGSMIAFVRDDELYSLEFSDGVIRQLTIGARESGKTRGLAEFIAEEEMERKTGIWWSPDSENLAFTEVDSSEVPLYRIMHQGKNDVGPNAQEDHPYPFAGEANVKVRLGVVPSHGGEITWMDILCGGQNKSNGGKEEYLARVNWMHNNALAVQVLNRTHTQLKLLKFDIATGSREVLLEEKHNLWVTIHDCFTPLDKGESGKYQDCFVWASEETGFRHLYLHENDGTCIAPLTQGDWMVDQVVAVNECTELIYFTGTLDGPLESHLYQTNLLLDCSLPLQTPKRLTRGEGWHSVILDHQLLRFIDVYESLKSPPVISLCSLIDGSVIFSIYQPVAVPRLINLQQFPPEIVQICAKDGNSLFANIYLPDEKQFGPPPYKTLISVYGGPSVQLVYDSWSNTVDMRAQYLRSKGILVWKLDNRGTSRRGLQFEGHLKYNIGRVDAEDQLTGAEWLIKQGLAVPGHIGLYGWSYGGFLSAMCLARFPDIFCCAVAGAPVTAWDGYDTFYTEKYMGQPKENKDAYDFGSVMHHVNNLKGKLLLVHGMMDENVHFRHTARLVNLLIAARKPYELLIFPDERHVPRGLQSRLYMEERIQEFLDRNL</sequence>
<accession>A0A5J9SVY5</accession>
<dbReference type="Gene3D" id="2.140.10.30">
    <property type="entry name" value="Dipeptidylpeptidase IV, N-terminal domain"/>
    <property type="match status" value="1"/>
</dbReference>
<dbReference type="Gramene" id="TVU03139">
    <property type="protein sequence ID" value="TVU03139"/>
    <property type="gene ID" value="EJB05_51331"/>
</dbReference>